<proteinExistence type="predicted"/>
<dbReference type="Pfam" id="PF12833">
    <property type="entry name" value="HTH_18"/>
    <property type="match status" value="1"/>
</dbReference>
<dbReference type="GO" id="GO:0003700">
    <property type="term" value="F:DNA-binding transcription factor activity"/>
    <property type="evidence" value="ECO:0007669"/>
    <property type="project" value="InterPro"/>
</dbReference>
<name>A0A222VNM5_9PSEU</name>
<dbReference type="Pfam" id="PF12852">
    <property type="entry name" value="Cupin_6"/>
    <property type="match status" value="1"/>
</dbReference>
<dbReference type="InterPro" id="IPR009057">
    <property type="entry name" value="Homeodomain-like_sf"/>
</dbReference>
<evidence type="ECO:0000313" key="2">
    <source>
        <dbReference type="Proteomes" id="UP000199494"/>
    </source>
</evidence>
<evidence type="ECO:0000313" key="1">
    <source>
        <dbReference type="EMBL" id="SDC10248.1"/>
    </source>
</evidence>
<dbReference type="InterPro" id="IPR018062">
    <property type="entry name" value="HTH_AraC-typ_CS"/>
</dbReference>
<dbReference type="OrthoDB" id="241790at2"/>
<dbReference type="PANTHER" id="PTHR46796:SF13">
    <property type="entry name" value="HTH-TYPE TRANSCRIPTIONAL ACTIVATOR RHAS"/>
    <property type="match status" value="1"/>
</dbReference>
<dbReference type="Proteomes" id="UP000199494">
    <property type="component" value="Unassembled WGS sequence"/>
</dbReference>
<keyword evidence="2" id="KW-1185">Reference proteome</keyword>
<reference evidence="1 2" key="1">
    <citation type="submission" date="2016-10" db="EMBL/GenBank/DDBJ databases">
        <authorList>
            <person name="de Groot N.N."/>
        </authorList>
    </citation>
    <scope>NUCLEOTIDE SEQUENCE [LARGE SCALE GENOMIC DNA]</scope>
    <source>
        <strain evidence="1 2">CGMCC 4.5506</strain>
    </source>
</reference>
<accession>A0A222VNM5</accession>
<dbReference type="AlphaFoldDB" id="A0A222VNM5"/>
<dbReference type="InterPro" id="IPR032783">
    <property type="entry name" value="AraC_lig"/>
</dbReference>
<dbReference type="Gene3D" id="1.10.10.60">
    <property type="entry name" value="Homeodomain-like"/>
    <property type="match status" value="2"/>
</dbReference>
<gene>
    <name evidence="1" type="ORF">SAMN05421630_101426</name>
</gene>
<dbReference type="STRING" id="530584.SAMN05421630_101426"/>
<dbReference type="KEGG" id="pmad:BAY61_10315"/>
<organism evidence="1 2">
    <name type="scientific">Prauserella marina</name>
    <dbReference type="NCBI Taxonomy" id="530584"/>
    <lineage>
        <taxon>Bacteria</taxon>
        <taxon>Bacillati</taxon>
        <taxon>Actinomycetota</taxon>
        <taxon>Actinomycetes</taxon>
        <taxon>Pseudonocardiales</taxon>
        <taxon>Pseudonocardiaceae</taxon>
        <taxon>Prauserella</taxon>
    </lineage>
</organism>
<sequence length="340" mass="36172">MDALARLLDGPRAQGAFLLRSVFDPPWSVRVRDRAPLTVLAMARGQGWLVPDDAEPVQLRERDVAILRGPDPYIVADRPDTEPTIVVHQGQRSTSTTGDPLCETLDLGVRTWGTGSADGGSDVMLIGTYDVPGEISGRLLDALPPRLVISHQTWDSPLVPLLATEIGRAEPGQEVVLDRLLDLLLIAALREWFARPESSAPAWYRAHSDPVVGAALRLLHANPAHPWTVAELAAKAGTSRAVLGRRFTALVGEPAMAYLTGWRLAMAADLLREPGNTVDAVARKVGYGSGFALSAAFKRVRGVSPRGYRDDTGSGSPGGPQHTADGKILVGANADSAAGN</sequence>
<dbReference type="EMBL" id="FMZE01000001">
    <property type="protein sequence ID" value="SDC10248.1"/>
    <property type="molecule type" value="Genomic_DNA"/>
</dbReference>
<dbReference type="PANTHER" id="PTHR46796">
    <property type="entry name" value="HTH-TYPE TRANSCRIPTIONAL ACTIVATOR RHAS-RELATED"/>
    <property type="match status" value="1"/>
</dbReference>
<dbReference type="PROSITE" id="PS01124">
    <property type="entry name" value="HTH_ARAC_FAMILY_2"/>
    <property type="match status" value="1"/>
</dbReference>
<keyword evidence="1" id="KW-0238">DNA-binding</keyword>
<dbReference type="SMART" id="SM00342">
    <property type="entry name" value="HTH_ARAC"/>
    <property type="match status" value="1"/>
</dbReference>
<dbReference type="InterPro" id="IPR050204">
    <property type="entry name" value="AraC_XylS_family_regulators"/>
</dbReference>
<dbReference type="GO" id="GO:0043565">
    <property type="term" value="F:sequence-specific DNA binding"/>
    <property type="evidence" value="ECO:0007669"/>
    <property type="project" value="InterPro"/>
</dbReference>
<protein>
    <submittedName>
        <fullName evidence="1">AraC-type DNA-binding protein</fullName>
    </submittedName>
</protein>
<dbReference type="SUPFAM" id="SSF46689">
    <property type="entry name" value="Homeodomain-like"/>
    <property type="match status" value="2"/>
</dbReference>
<dbReference type="PROSITE" id="PS00041">
    <property type="entry name" value="HTH_ARAC_FAMILY_1"/>
    <property type="match status" value="1"/>
</dbReference>
<dbReference type="InterPro" id="IPR018060">
    <property type="entry name" value="HTH_AraC"/>
</dbReference>